<dbReference type="InterPro" id="IPR013785">
    <property type="entry name" value="Aldolase_TIM"/>
</dbReference>
<dbReference type="GO" id="GO:0009435">
    <property type="term" value="P:NAD+ biosynthetic process"/>
    <property type="evidence" value="ECO:0007669"/>
    <property type="project" value="InterPro"/>
</dbReference>
<evidence type="ECO:0000259" key="7">
    <source>
        <dbReference type="Pfam" id="PF02749"/>
    </source>
</evidence>
<evidence type="ECO:0000256" key="5">
    <source>
        <dbReference type="PIRNR" id="PIRNR006250"/>
    </source>
</evidence>
<feature type="domain" description="Quinolinate phosphoribosyl transferase N-terminal" evidence="7">
    <location>
        <begin position="21"/>
        <end position="104"/>
    </location>
</feature>
<dbReference type="InterPro" id="IPR036068">
    <property type="entry name" value="Nicotinate_pribotase-like_C"/>
</dbReference>
<dbReference type="eggNOG" id="COG0157">
    <property type="taxonomic scope" value="Bacteria"/>
</dbReference>
<keyword evidence="4 5" id="KW-0808">Transferase</keyword>
<dbReference type="PANTHER" id="PTHR32179:SF4">
    <property type="entry name" value="PYROPHOSPHORYLASE MODD-RELATED"/>
    <property type="match status" value="1"/>
</dbReference>
<organism evidence="9">
    <name type="scientific">Wolinella succinogenes (strain ATCC 29543 / DSM 1740 / CCUG 13145 / JCM 31913 / LMG 7466 / NCTC 11488 / FDC 602W)</name>
    <name type="common">Vibrio succinogenes</name>
    <dbReference type="NCBI Taxonomy" id="273121"/>
    <lineage>
        <taxon>Bacteria</taxon>
        <taxon>Pseudomonadati</taxon>
        <taxon>Campylobacterota</taxon>
        <taxon>Epsilonproteobacteria</taxon>
        <taxon>Campylobacterales</taxon>
        <taxon>Helicobacteraceae</taxon>
        <taxon>Wolinella</taxon>
    </lineage>
</organism>
<dbReference type="GO" id="GO:0034213">
    <property type="term" value="P:quinolinate catabolic process"/>
    <property type="evidence" value="ECO:0007669"/>
    <property type="project" value="TreeGrafter"/>
</dbReference>
<keyword evidence="3 5" id="KW-0328">Glycosyltransferase</keyword>
<dbReference type="Pfam" id="PF02749">
    <property type="entry name" value="QRPTase_N"/>
    <property type="match status" value="1"/>
</dbReference>
<dbReference type="KEGG" id="wsu:WS1870"/>
<dbReference type="STRING" id="273121.WS1870"/>
<dbReference type="SUPFAM" id="SSF54675">
    <property type="entry name" value="Nicotinate/Quinolinate PRTase N-terminal domain-like"/>
    <property type="match status" value="1"/>
</dbReference>
<keyword evidence="9" id="KW-1185">Reference proteome</keyword>
<dbReference type="EMBL" id="BX571662">
    <property type="protein sequence ID" value="CAE10880.1"/>
    <property type="molecule type" value="Genomic_DNA"/>
</dbReference>
<name>Q7M853_WOLSU</name>
<sequence length="281" mass="30793">MSYILDSQLEKILEENAPFGDLTTQVLGVKNRHTEIVIIAKNDIISSCTEEAVRIFELTGSKASLISRSGDRLGKGEVLLVAEGECENIMLGWRAAQGLLEYCCGVSTLADRFTQKLKESALPIALLFNTQSIPSTRKFASKAALSGGAMPHRLGLSDSILIYPEHLKLFKSKEEARNQISQIKAALPGKKIILEARSEKEALEAMQFEVDALQLDRFSPSSLKKICSKIQGLKPEIALLAVTNTEARFFEEYIMEGISGIVSGAIFYAPPAELKVTISRS</sequence>
<dbReference type="InterPro" id="IPR002638">
    <property type="entry name" value="Quinolinate_PRibosylTrfase_C"/>
</dbReference>
<dbReference type="InterPro" id="IPR022412">
    <property type="entry name" value="Quinolinate_PRibosylTrfase_N"/>
</dbReference>
<dbReference type="PANTHER" id="PTHR32179">
    <property type="entry name" value="NICOTINATE-NUCLEOTIDE PYROPHOSPHORYLASE [CARBOXYLATING]"/>
    <property type="match status" value="1"/>
</dbReference>
<dbReference type="Proteomes" id="UP000000422">
    <property type="component" value="Chromosome"/>
</dbReference>
<evidence type="ECO:0000256" key="3">
    <source>
        <dbReference type="ARBA" id="ARBA00022676"/>
    </source>
</evidence>
<dbReference type="InterPro" id="IPR037128">
    <property type="entry name" value="Quinolinate_PRibosylTase_N_sf"/>
</dbReference>
<proteinExistence type="inferred from homology"/>
<dbReference type="HOGENOM" id="CLU_039622_2_1_7"/>
<comment type="similarity">
    <text evidence="1 5">Belongs to the NadC/ModD family.</text>
</comment>
<dbReference type="GO" id="GO:0005737">
    <property type="term" value="C:cytoplasm"/>
    <property type="evidence" value="ECO:0007669"/>
    <property type="project" value="TreeGrafter"/>
</dbReference>
<dbReference type="InterPro" id="IPR027277">
    <property type="entry name" value="NadC/ModD"/>
</dbReference>
<evidence type="ECO:0000313" key="8">
    <source>
        <dbReference type="EMBL" id="CAE10880.1"/>
    </source>
</evidence>
<evidence type="ECO:0000313" key="9">
    <source>
        <dbReference type="Proteomes" id="UP000000422"/>
    </source>
</evidence>
<evidence type="ECO:0000256" key="2">
    <source>
        <dbReference type="ARBA" id="ARBA00019205"/>
    </source>
</evidence>
<accession>Q7M853</accession>
<evidence type="ECO:0000259" key="6">
    <source>
        <dbReference type="Pfam" id="PF01729"/>
    </source>
</evidence>
<evidence type="ECO:0000256" key="1">
    <source>
        <dbReference type="ARBA" id="ARBA00009400"/>
    </source>
</evidence>
<dbReference type="RefSeq" id="WP_011139663.1">
    <property type="nucleotide sequence ID" value="NC_005090.1"/>
</dbReference>
<feature type="domain" description="Quinolinate phosphoribosyl transferase C-terminal" evidence="6">
    <location>
        <begin position="106"/>
        <end position="269"/>
    </location>
</feature>
<dbReference type="PIRSF" id="PIRSF006250">
    <property type="entry name" value="NadC_ModD"/>
    <property type="match status" value="1"/>
</dbReference>
<dbReference type="NCBIfam" id="TIGR01334">
    <property type="entry name" value="modD"/>
    <property type="match status" value="1"/>
</dbReference>
<gene>
    <name evidence="8" type="primary">MODD</name>
    <name evidence="8" type="ordered locus">WS1870</name>
</gene>
<dbReference type="GO" id="GO:0004514">
    <property type="term" value="F:nicotinate-nucleotide diphosphorylase (carboxylating) activity"/>
    <property type="evidence" value="ECO:0007669"/>
    <property type="project" value="InterPro"/>
</dbReference>
<dbReference type="Gene3D" id="3.20.20.70">
    <property type="entry name" value="Aldolase class I"/>
    <property type="match status" value="1"/>
</dbReference>
<dbReference type="Pfam" id="PF01729">
    <property type="entry name" value="QRPTase_C"/>
    <property type="match status" value="1"/>
</dbReference>
<dbReference type="AlphaFoldDB" id="Q7M853"/>
<dbReference type="Gene3D" id="3.90.1170.20">
    <property type="entry name" value="Quinolinate phosphoribosyl transferase, N-terminal domain"/>
    <property type="match status" value="1"/>
</dbReference>
<evidence type="ECO:0000256" key="4">
    <source>
        <dbReference type="ARBA" id="ARBA00022679"/>
    </source>
</evidence>
<protein>
    <recommendedName>
        <fullName evidence="2">Putative pyrophosphorylase ModD</fullName>
    </recommendedName>
</protein>
<reference evidence="8 9" key="1">
    <citation type="journal article" date="2003" name="Proc. Natl. Acad. Sci. U.S.A.">
        <title>Complete genome sequence and analysis of Wolinella succinogenes.</title>
        <authorList>
            <person name="Baar C."/>
            <person name="Eppinger M."/>
            <person name="Raddatz G."/>
            <person name="Simon JM."/>
            <person name="Lanz C."/>
            <person name="Klimmek O."/>
            <person name="Nandakumar R."/>
            <person name="Gross R."/>
            <person name="Rosinus A."/>
            <person name="Keller H."/>
            <person name="Jagtap P."/>
            <person name="Linke B."/>
            <person name="Meyer F."/>
            <person name="Lederer H."/>
            <person name="Schuster S.C."/>
        </authorList>
    </citation>
    <scope>NUCLEOTIDE SEQUENCE [LARGE SCALE GENOMIC DNA]</scope>
    <source>
        <strain evidence="9">ATCC 29543 / DSM 1740 / CCUG 13145 / JCM 31913 / LMG 7466 / NCTC 11488 / FDC 602W</strain>
    </source>
</reference>
<dbReference type="InterPro" id="IPR006242">
    <property type="entry name" value="ModD"/>
</dbReference>
<dbReference type="SUPFAM" id="SSF51690">
    <property type="entry name" value="Nicotinate/Quinolinate PRTase C-terminal domain-like"/>
    <property type="match status" value="1"/>
</dbReference>